<accession>A0ABN6F4I8</accession>
<evidence type="ECO:0008006" key="3">
    <source>
        <dbReference type="Google" id="ProtNLM"/>
    </source>
</evidence>
<gene>
    <name evidence="1" type="ORF">DSLASN_20390</name>
</gene>
<protein>
    <recommendedName>
        <fullName evidence="3">DUF4292 domain-containing protein</fullName>
    </recommendedName>
</protein>
<sequence>MQRPLLLLIILFVMPLFSACSLFPKAPRFESDGAQEQIDQLTRLNEEVTTFKGTGSVVITEKGKTQRFRIAWAGAVPNLLRMEILTSATPIESLAYDGERLQLRSHMGSHAPYTKKVKNPSLEPVTGIPLTLSEIHALLSGKFYVGDVKSARLLTSNDGTGTLILHPDRRHKKTITLDEHLLPTGATLTAKGEEIYDIRFTRKATSTGVYQYKTIILTTTKGIDTTIRIDRMIVNPPVEKDIFTLAP</sequence>
<keyword evidence="2" id="KW-1185">Reference proteome</keyword>
<evidence type="ECO:0000313" key="1">
    <source>
        <dbReference type="EMBL" id="BCS96407.1"/>
    </source>
</evidence>
<name>A0ABN6F4I8_9BACT</name>
<dbReference type="EMBL" id="AP024488">
    <property type="protein sequence ID" value="BCS96407.1"/>
    <property type="molecule type" value="Genomic_DNA"/>
</dbReference>
<organism evidence="1 2">
    <name type="scientific">Desulfoluna limicola</name>
    <dbReference type="NCBI Taxonomy" id="2810562"/>
    <lineage>
        <taxon>Bacteria</taxon>
        <taxon>Pseudomonadati</taxon>
        <taxon>Thermodesulfobacteriota</taxon>
        <taxon>Desulfobacteria</taxon>
        <taxon>Desulfobacterales</taxon>
        <taxon>Desulfolunaceae</taxon>
        <taxon>Desulfoluna</taxon>
    </lineage>
</organism>
<evidence type="ECO:0000313" key="2">
    <source>
        <dbReference type="Proteomes" id="UP001320148"/>
    </source>
</evidence>
<dbReference type="Proteomes" id="UP001320148">
    <property type="component" value="Chromosome"/>
</dbReference>
<dbReference type="RefSeq" id="WP_236892723.1">
    <property type="nucleotide sequence ID" value="NZ_AP024488.1"/>
</dbReference>
<dbReference type="PROSITE" id="PS51257">
    <property type="entry name" value="PROKAR_LIPOPROTEIN"/>
    <property type="match status" value="1"/>
</dbReference>
<reference evidence="1 2" key="1">
    <citation type="submission" date="2021-02" db="EMBL/GenBank/DDBJ databases">
        <title>Complete genome of Desulfoluna sp. strain ASN36.</title>
        <authorList>
            <person name="Takahashi A."/>
            <person name="Kojima H."/>
            <person name="Fukui M."/>
        </authorList>
    </citation>
    <scope>NUCLEOTIDE SEQUENCE [LARGE SCALE GENOMIC DNA]</scope>
    <source>
        <strain evidence="1 2">ASN36</strain>
    </source>
</reference>
<proteinExistence type="predicted"/>